<dbReference type="STRING" id="574651.SAMN04487968_1184"/>
<evidence type="ECO:0000256" key="4">
    <source>
        <dbReference type="ARBA" id="ARBA00022729"/>
    </source>
</evidence>
<dbReference type="Gene3D" id="3.40.190.10">
    <property type="entry name" value="Periplasmic binding protein-like II"/>
    <property type="match status" value="1"/>
</dbReference>
<feature type="chain" id="PRO_5039493274" evidence="5">
    <location>
        <begin position="19"/>
        <end position="533"/>
    </location>
</feature>
<dbReference type="OrthoDB" id="9046151at2"/>
<name>A0A1I1NK57_9ACTN</name>
<keyword evidence="4 5" id="KW-0732">Signal</keyword>
<dbReference type="Proteomes" id="UP000198832">
    <property type="component" value="Unassembled WGS sequence"/>
</dbReference>
<evidence type="ECO:0000259" key="6">
    <source>
        <dbReference type="Pfam" id="PF00496"/>
    </source>
</evidence>
<accession>A0A1I1NK57</accession>
<dbReference type="RefSeq" id="WP_091126416.1">
    <property type="nucleotide sequence ID" value="NZ_FOLB01000018.1"/>
</dbReference>
<sequence length="533" mass="54271">MRPVRSSAFLALSLSVAAVGLTACGGGSDDNGGGGGSSKYADGKTFTLVLATDPGALDPQSSPVSAAVQVAQFAYDALVHVDVKGEVQPQLASKWTVDGNTVTFDIKDGVTCSDGSTFDAQTVADNLTYVGDPKNKSPYLGVYMPVGATAAASGSTVTLTLASPSPFVINGLANLPMVCESGLKDRASLKAGTAGTGPYTLKEAAPGDHYTYAVRKDYAWGPNGAKTSAEGTPATIEVKIVSNETTAANQLISGEANAAQILGPDAKRLSGAQIKAVNTEIVTGEQWYNHAEGRVTNDPAVRMALTQSLDLAELQKVITSGTGGPATGLAILAPAACPGDTVKGNVPATDTSAAAAALESAGYAKGADGVYAKDGKKLSVTFLYDTVLGSGGSAAAELAAKAWKDLGVDVQAKGANTTNLQPILFGSGDWDIAWEPINVSSPDQIVPFYSGPTVKDGGTNFAGIQNADYEASVKTAMGKAGTDGCDDWATAEKALFKAADVVPFANNVTPTFHKGADLEISGWIVPTSIKMLG</sequence>
<dbReference type="GO" id="GO:0042597">
    <property type="term" value="C:periplasmic space"/>
    <property type="evidence" value="ECO:0007669"/>
    <property type="project" value="UniProtKB-ARBA"/>
</dbReference>
<keyword evidence="8" id="KW-1185">Reference proteome</keyword>
<feature type="domain" description="Solute-binding protein family 5" evidence="6">
    <location>
        <begin position="86"/>
        <end position="445"/>
    </location>
</feature>
<comment type="similarity">
    <text evidence="2">Belongs to the bacterial solute-binding protein 5 family.</text>
</comment>
<evidence type="ECO:0000256" key="1">
    <source>
        <dbReference type="ARBA" id="ARBA00004196"/>
    </source>
</evidence>
<evidence type="ECO:0000256" key="5">
    <source>
        <dbReference type="SAM" id="SignalP"/>
    </source>
</evidence>
<dbReference type="InterPro" id="IPR000914">
    <property type="entry name" value="SBP_5_dom"/>
</dbReference>
<dbReference type="InterPro" id="IPR030678">
    <property type="entry name" value="Peptide/Ni-bd"/>
</dbReference>
<keyword evidence="3" id="KW-0813">Transport</keyword>
<evidence type="ECO:0000256" key="3">
    <source>
        <dbReference type="ARBA" id="ARBA00022448"/>
    </source>
</evidence>
<dbReference type="PIRSF" id="PIRSF002741">
    <property type="entry name" value="MppA"/>
    <property type="match status" value="1"/>
</dbReference>
<evidence type="ECO:0000313" key="8">
    <source>
        <dbReference type="Proteomes" id="UP000198832"/>
    </source>
</evidence>
<dbReference type="Gene3D" id="3.10.105.10">
    <property type="entry name" value="Dipeptide-binding Protein, Domain 3"/>
    <property type="match status" value="1"/>
</dbReference>
<evidence type="ECO:0000256" key="2">
    <source>
        <dbReference type="ARBA" id="ARBA00005695"/>
    </source>
</evidence>
<feature type="signal peptide" evidence="5">
    <location>
        <begin position="1"/>
        <end position="18"/>
    </location>
</feature>
<proteinExistence type="inferred from homology"/>
<dbReference type="PANTHER" id="PTHR30290:SF10">
    <property type="entry name" value="PERIPLASMIC OLIGOPEPTIDE-BINDING PROTEIN-RELATED"/>
    <property type="match status" value="1"/>
</dbReference>
<dbReference type="GO" id="GO:0015833">
    <property type="term" value="P:peptide transport"/>
    <property type="evidence" value="ECO:0007669"/>
    <property type="project" value="TreeGrafter"/>
</dbReference>
<dbReference type="GO" id="GO:1904680">
    <property type="term" value="F:peptide transmembrane transporter activity"/>
    <property type="evidence" value="ECO:0007669"/>
    <property type="project" value="TreeGrafter"/>
</dbReference>
<dbReference type="InterPro" id="IPR039424">
    <property type="entry name" value="SBP_5"/>
</dbReference>
<dbReference type="PROSITE" id="PS51257">
    <property type="entry name" value="PROKAR_LIPOPROTEIN"/>
    <property type="match status" value="1"/>
</dbReference>
<organism evidence="7 8">
    <name type="scientific">Nocardioides terrae</name>
    <dbReference type="NCBI Taxonomy" id="574651"/>
    <lineage>
        <taxon>Bacteria</taxon>
        <taxon>Bacillati</taxon>
        <taxon>Actinomycetota</taxon>
        <taxon>Actinomycetes</taxon>
        <taxon>Propionibacteriales</taxon>
        <taxon>Nocardioidaceae</taxon>
        <taxon>Nocardioides</taxon>
    </lineage>
</organism>
<dbReference type="Pfam" id="PF00496">
    <property type="entry name" value="SBP_bac_5"/>
    <property type="match status" value="1"/>
</dbReference>
<dbReference type="PANTHER" id="PTHR30290">
    <property type="entry name" value="PERIPLASMIC BINDING COMPONENT OF ABC TRANSPORTER"/>
    <property type="match status" value="1"/>
</dbReference>
<evidence type="ECO:0000313" key="7">
    <source>
        <dbReference type="EMBL" id="SFC97927.1"/>
    </source>
</evidence>
<gene>
    <name evidence="7" type="ORF">SAMN04487968_1184</name>
</gene>
<comment type="subcellular location">
    <subcellularLocation>
        <location evidence="1">Cell envelope</location>
    </subcellularLocation>
</comment>
<reference evidence="7 8" key="1">
    <citation type="submission" date="2016-10" db="EMBL/GenBank/DDBJ databases">
        <authorList>
            <person name="de Groot N.N."/>
        </authorList>
    </citation>
    <scope>NUCLEOTIDE SEQUENCE [LARGE SCALE GENOMIC DNA]</scope>
    <source>
        <strain evidence="7 8">CGMCC 1.7056</strain>
    </source>
</reference>
<protein>
    <submittedName>
        <fullName evidence="7">Peptide/nickel transport system substrate-binding protein</fullName>
    </submittedName>
</protein>
<dbReference type="AlphaFoldDB" id="A0A1I1NK57"/>
<dbReference type="GO" id="GO:0043190">
    <property type="term" value="C:ATP-binding cassette (ABC) transporter complex"/>
    <property type="evidence" value="ECO:0007669"/>
    <property type="project" value="InterPro"/>
</dbReference>
<dbReference type="EMBL" id="FOLB01000018">
    <property type="protein sequence ID" value="SFC97927.1"/>
    <property type="molecule type" value="Genomic_DNA"/>
</dbReference>
<dbReference type="GO" id="GO:0030313">
    <property type="term" value="C:cell envelope"/>
    <property type="evidence" value="ECO:0007669"/>
    <property type="project" value="UniProtKB-SubCell"/>
</dbReference>
<dbReference type="SUPFAM" id="SSF53850">
    <property type="entry name" value="Periplasmic binding protein-like II"/>
    <property type="match status" value="1"/>
</dbReference>
<dbReference type="CDD" id="cd00995">
    <property type="entry name" value="PBP2_NikA_DppA_OppA_like"/>
    <property type="match status" value="1"/>
</dbReference>